<dbReference type="EMBL" id="ACWF01000021">
    <property type="protein sequence ID" value="EHL79262.1"/>
    <property type="molecule type" value="Genomic_DNA"/>
</dbReference>
<comment type="cofactor">
    <cofactor evidence="1">
        <name>Mn(2+)</name>
        <dbReference type="ChEBI" id="CHEBI:29035"/>
    </cofactor>
</comment>
<dbReference type="PANTHER" id="PTHR12992:SF11">
    <property type="entry name" value="MITOCHONDRIAL COENZYME A DIPHOSPHATASE NUDT8"/>
    <property type="match status" value="1"/>
</dbReference>
<evidence type="ECO:0000256" key="1">
    <source>
        <dbReference type="ARBA" id="ARBA00001936"/>
    </source>
</evidence>
<dbReference type="PROSITE" id="PS51462">
    <property type="entry name" value="NUDIX"/>
    <property type="match status" value="1"/>
</dbReference>
<dbReference type="RefSeq" id="WP_003352795.1">
    <property type="nucleotide sequence ID" value="NZ_JH414742.1"/>
</dbReference>
<dbReference type="Gene3D" id="3.90.79.10">
    <property type="entry name" value="Nucleoside Triphosphate Pyrophosphohydrolase"/>
    <property type="match status" value="1"/>
</dbReference>
<evidence type="ECO:0000259" key="7">
    <source>
        <dbReference type="PROSITE" id="PS51462"/>
    </source>
</evidence>
<organism evidence="8 9">
    <name type="scientific">Bacillus smithii 7_3_47FAA</name>
    <dbReference type="NCBI Taxonomy" id="665952"/>
    <lineage>
        <taxon>Bacteria</taxon>
        <taxon>Bacillati</taxon>
        <taxon>Bacillota</taxon>
        <taxon>Bacilli</taxon>
        <taxon>Bacillales</taxon>
        <taxon>Bacillaceae</taxon>
        <taxon>Bacillus</taxon>
    </lineage>
</organism>
<dbReference type="InterPro" id="IPR000086">
    <property type="entry name" value="NUDIX_hydrolase_dom"/>
</dbReference>
<feature type="domain" description="Nudix hydrolase" evidence="7">
    <location>
        <begin position="23"/>
        <end position="159"/>
    </location>
</feature>
<dbReference type="CDD" id="cd03426">
    <property type="entry name" value="NUDIX_CoAse_Nudt7"/>
    <property type="match status" value="1"/>
</dbReference>
<proteinExistence type="predicted"/>
<evidence type="ECO:0000313" key="9">
    <source>
        <dbReference type="Proteomes" id="UP000011747"/>
    </source>
</evidence>
<evidence type="ECO:0000256" key="3">
    <source>
        <dbReference type="ARBA" id="ARBA00022723"/>
    </source>
</evidence>
<dbReference type="Proteomes" id="UP000011747">
    <property type="component" value="Unassembled WGS sequence"/>
</dbReference>
<comment type="caution">
    <text evidence="8">The sequence shown here is derived from an EMBL/GenBank/DDBJ whole genome shotgun (WGS) entry which is preliminary data.</text>
</comment>
<keyword evidence="5" id="KW-0460">Magnesium</keyword>
<dbReference type="AlphaFoldDB" id="G9QHV5"/>
<gene>
    <name evidence="8" type="ORF">HMPREF1015_01319</name>
</gene>
<accession>G9QHV5</accession>
<keyword evidence="6" id="KW-0464">Manganese</keyword>
<dbReference type="Pfam" id="PF00293">
    <property type="entry name" value="NUDIX"/>
    <property type="match status" value="1"/>
</dbReference>
<evidence type="ECO:0000256" key="6">
    <source>
        <dbReference type="ARBA" id="ARBA00023211"/>
    </source>
</evidence>
<dbReference type="SUPFAM" id="SSF55811">
    <property type="entry name" value="Nudix"/>
    <property type="match status" value="1"/>
</dbReference>
<keyword evidence="9" id="KW-1185">Reference proteome</keyword>
<reference evidence="8 9" key="1">
    <citation type="submission" date="2011-09" db="EMBL/GenBank/DDBJ databases">
        <title>The Genome Sequence of Bacillus smithii 7_3_47FAA.</title>
        <authorList>
            <consortium name="The Broad Institute Genome Sequencing Platform"/>
            <person name="Earl A."/>
            <person name="Ward D."/>
            <person name="Feldgarden M."/>
            <person name="Gevers D."/>
            <person name="Daigneault M."/>
            <person name="Strauss J."/>
            <person name="Allen-Vercoe E."/>
            <person name="Young S.K."/>
            <person name="Zeng Q."/>
            <person name="Gargeya S."/>
            <person name="Fitzgerald M."/>
            <person name="Haas B."/>
            <person name="Abouelleil A."/>
            <person name="Alvarado L."/>
            <person name="Arachchi H.M."/>
            <person name="Berlin A."/>
            <person name="Brown A."/>
            <person name="Chapman S.B."/>
            <person name="Chen Z."/>
            <person name="Dunbar C."/>
            <person name="Freedman E."/>
            <person name="Gearin G."/>
            <person name="Goldberg J."/>
            <person name="Griggs A."/>
            <person name="Gujja S."/>
            <person name="Heiman D."/>
            <person name="Howarth C."/>
            <person name="Larson L."/>
            <person name="Lui A."/>
            <person name="MacDonald P.J.P."/>
            <person name="Montmayeur A."/>
            <person name="Murphy C."/>
            <person name="Neiman D."/>
            <person name="Pearson M."/>
            <person name="Priest M."/>
            <person name="Roberts A."/>
            <person name="Saif S."/>
            <person name="Shea T."/>
            <person name="Shenoy N."/>
            <person name="Sisk P."/>
            <person name="Stolte C."/>
            <person name="Sykes S."/>
            <person name="Wortman J."/>
            <person name="Nusbaum C."/>
            <person name="Birren B."/>
        </authorList>
    </citation>
    <scope>NUCLEOTIDE SEQUENCE [LARGE SCALE GENOMIC DNA]</scope>
    <source>
        <strain evidence="8 9">7_3_47FAA</strain>
    </source>
</reference>
<evidence type="ECO:0000256" key="2">
    <source>
        <dbReference type="ARBA" id="ARBA00001946"/>
    </source>
</evidence>
<dbReference type="InterPro" id="IPR015797">
    <property type="entry name" value="NUDIX_hydrolase-like_dom_sf"/>
</dbReference>
<evidence type="ECO:0000256" key="5">
    <source>
        <dbReference type="ARBA" id="ARBA00022842"/>
    </source>
</evidence>
<dbReference type="InterPro" id="IPR045121">
    <property type="entry name" value="CoAse"/>
</dbReference>
<keyword evidence="3" id="KW-0479">Metal-binding</keyword>
<sequence>MDVKRFLKGLGDRKPAIMGSEHFSKFAVFLPLLKMNNEYHLLFEVRSMQLRHQPGEICFPGGRMEPDDRTAKETAMRETSEELGIPITSLSEVYPLDYVIPGFGKRIIYPYVGLIEQGTEIRPNPQEVETVFTVPLSYLQSVEPECYKINFKIAPEKNFPLHLIPGGKNYNWQIKQMDEYFYYYKDYVIWGLTASILKHFLDLTAKSAKEQDRFTE</sequence>
<dbReference type="PATRIC" id="fig|665952.3.peg.517"/>
<dbReference type="PANTHER" id="PTHR12992">
    <property type="entry name" value="NUDIX HYDROLASE"/>
    <property type="match status" value="1"/>
</dbReference>
<protein>
    <recommendedName>
        <fullName evidence="7">Nudix hydrolase domain-containing protein</fullName>
    </recommendedName>
</protein>
<evidence type="ECO:0000313" key="8">
    <source>
        <dbReference type="EMBL" id="EHL79262.1"/>
    </source>
</evidence>
<evidence type="ECO:0000256" key="4">
    <source>
        <dbReference type="ARBA" id="ARBA00022801"/>
    </source>
</evidence>
<dbReference type="HOGENOM" id="CLU_040940_5_2_9"/>
<keyword evidence="4" id="KW-0378">Hydrolase</keyword>
<dbReference type="GO" id="GO:0046872">
    <property type="term" value="F:metal ion binding"/>
    <property type="evidence" value="ECO:0007669"/>
    <property type="project" value="UniProtKB-KW"/>
</dbReference>
<dbReference type="GO" id="GO:0010945">
    <property type="term" value="F:coenzyme A diphosphatase activity"/>
    <property type="evidence" value="ECO:0007669"/>
    <property type="project" value="InterPro"/>
</dbReference>
<comment type="cofactor">
    <cofactor evidence="2">
        <name>Mg(2+)</name>
        <dbReference type="ChEBI" id="CHEBI:18420"/>
    </cofactor>
</comment>
<name>G9QHV5_9BACI</name>